<dbReference type="SUPFAM" id="SSF51905">
    <property type="entry name" value="FAD/NAD(P)-binding domain"/>
    <property type="match status" value="2"/>
</dbReference>
<evidence type="ECO:0000256" key="1">
    <source>
        <dbReference type="ARBA" id="ARBA00001974"/>
    </source>
</evidence>
<evidence type="ECO:0000313" key="7">
    <source>
        <dbReference type="Proteomes" id="UP000231203"/>
    </source>
</evidence>
<dbReference type="Pfam" id="PF07992">
    <property type="entry name" value="Pyr_redox_2"/>
    <property type="match status" value="1"/>
</dbReference>
<name>A0A2G6MQX6_9BACT</name>
<protein>
    <submittedName>
        <fullName evidence="6">Pyridine nucleotide-disulfide oxidoreductase</fullName>
    </submittedName>
</protein>
<keyword evidence="3" id="KW-0274">FAD</keyword>
<gene>
    <name evidence="6" type="ORF">CSA25_05285</name>
</gene>
<dbReference type="EMBL" id="PDTI01000045">
    <property type="protein sequence ID" value="PIE62425.1"/>
    <property type="molecule type" value="Genomic_DNA"/>
</dbReference>
<organism evidence="6 7">
    <name type="scientific">Desulfobacter postgatei</name>
    <dbReference type="NCBI Taxonomy" id="2293"/>
    <lineage>
        <taxon>Bacteria</taxon>
        <taxon>Pseudomonadati</taxon>
        <taxon>Thermodesulfobacteriota</taxon>
        <taxon>Desulfobacteria</taxon>
        <taxon>Desulfobacterales</taxon>
        <taxon>Desulfobacteraceae</taxon>
        <taxon>Desulfobacter</taxon>
    </lineage>
</organism>
<evidence type="ECO:0000256" key="2">
    <source>
        <dbReference type="ARBA" id="ARBA00022630"/>
    </source>
</evidence>
<comment type="caution">
    <text evidence="6">The sequence shown here is derived from an EMBL/GenBank/DDBJ whole genome shotgun (WGS) entry which is preliminary data.</text>
</comment>
<evidence type="ECO:0000313" key="6">
    <source>
        <dbReference type="EMBL" id="PIE62425.1"/>
    </source>
</evidence>
<dbReference type="PANTHER" id="PTHR42913:SF9">
    <property type="entry name" value="SLR1591 PROTEIN"/>
    <property type="match status" value="1"/>
</dbReference>
<dbReference type="Proteomes" id="UP000231203">
    <property type="component" value="Unassembled WGS sequence"/>
</dbReference>
<accession>A0A2G6MQX6</accession>
<dbReference type="InterPro" id="IPR051169">
    <property type="entry name" value="NADH-Q_oxidoreductase"/>
</dbReference>
<sequence length="378" mass="41657">MKKELVLLGGGHAHMMVLENISTFTAKGFGVTVIGPSDFHYYSGMGPGMLGGTYSPDDIRFATKDVVEKQGGRFIRDKVERIDPEKKSIITQTQGEVSYDVVSFNTGSYIPMAILEGSDDNIYPVKPIEKLWEASQKLETLFKRQKCRVSIVGGGPSSAEIAGNVWQLAKKSGSAMPEITIFARHQLMCGFNQRVRSRVLATLKKRGIRILENARVAQVQPGRIILESSTTHGTDSFDTDFTFMAPGVRPSAIFEASGLSLGPDKGLLVNEYLQSVDHPDIFGGGDCIYFQPHPLDKVGVYAVRQNPVLLHNLMAALENTELKQFNPGPDYLLIFNLGGNNGVLKKNGIVFGGRLAFMIKDYIDTKFMKEFQAIEARL</sequence>
<keyword evidence="2" id="KW-0285">Flavoprotein</keyword>
<feature type="domain" description="FAD/NAD(P)-binding" evidence="5">
    <location>
        <begin position="4"/>
        <end position="291"/>
    </location>
</feature>
<dbReference type="GO" id="GO:0003955">
    <property type="term" value="F:NAD(P)H dehydrogenase (quinone) activity"/>
    <property type="evidence" value="ECO:0007669"/>
    <property type="project" value="TreeGrafter"/>
</dbReference>
<evidence type="ECO:0000256" key="3">
    <source>
        <dbReference type="ARBA" id="ARBA00022827"/>
    </source>
</evidence>
<dbReference type="PANTHER" id="PTHR42913">
    <property type="entry name" value="APOPTOSIS-INDUCING FACTOR 1"/>
    <property type="match status" value="1"/>
</dbReference>
<dbReference type="AlphaFoldDB" id="A0A2G6MQX6"/>
<evidence type="ECO:0000256" key="4">
    <source>
        <dbReference type="ARBA" id="ARBA00023002"/>
    </source>
</evidence>
<dbReference type="InterPro" id="IPR023753">
    <property type="entry name" value="FAD/NAD-binding_dom"/>
</dbReference>
<dbReference type="GO" id="GO:0019646">
    <property type="term" value="P:aerobic electron transport chain"/>
    <property type="evidence" value="ECO:0007669"/>
    <property type="project" value="TreeGrafter"/>
</dbReference>
<reference evidence="6 7" key="1">
    <citation type="submission" date="2017-10" db="EMBL/GenBank/DDBJ databases">
        <title>Novel microbial diversity and functional potential in the marine mammal oral microbiome.</title>
        <authorList>
            <person name="Dudek N.K."/>
            <person name="Sun C.L."/>
            <person name="Burstein D."/>
            <person name="Kantor R.S."/>
            <person name="Aliaga Goltsman D.S."/>
            <person name="Bik E.M."/>
            <person name="Thomas B.C."/>
            <person name="Banfield J.F."/>
            <person name="Relman D.A."/>
        </authorList>
    </citation>
    <scope>NUCLEOTIDE SEQUENCE [LARGE SCALE GENOMIC DNA]</scope>
    <source>
        <strain evidence="6">DOLJORAL78_47_202</strain>
    </source>
</reference>
<dbReference type="Gene3D" id="3.50.50.100">
    <property type="match status" value="1"/>
</dbReference>
<proteinExistence type="predicted"/>
<comment type="cofactor">
    <cofactor evidence="1">
        <name>FAD</name>
        <dbReference type="ChEBI" id="CHEBI:57692"/>
    </cofactor>
</comment>
<evidence type="ECO:0000259" key="5">
    <source>
        <dbReference type="Pfam" id="PF07992"/>
    </source>
</evidence>
<keyword evidence="4" id="KW-0560">Oxidoreductase</keyword>
<dbReference type="InterPro" id="IPR036188">
    <property type="entry name" value="FAD/NAD-bd_sf"/>
</dbReference>